<dbReference type="PANTHER" id="PTHR12526">
    <property type="entry name" value="GLYCOSYLTRANSFERASE"/>
    <property type="match status" value="1"/>
</dbReference>
<dbReference type="PANTHER" id="PTHR12526:SF630">
    <property type="entry name" value="GLYCOSYLTRANSFERASE"/>
    <property type="match status" value="1"/>
</dbReference>
<reference evidence="1 2" key="1">
    <citation type="submission" date="2021-01" db="EMBL/GenBank/DDBJ databases">
        <title>Genome Sequencing of Type Strains.</title>
        <authorList>
            <person name="Lemaire J.F."/>
            <person name="Inderbitzin P."/>
            <person name="Collins S.B."/>
            <person name="Wespe N."/>
            <person name="Knight-Connoni V."/>
        </authorList>
    </citation>
    <scope>NUCLEOTIDE SEQUENCE [LARGE SCALE GENOMIC DNA]</scope>
    <source>
        <strain evidence="1 2">DSM 14730</strain>
    </source>
</reference>
<gene>
    <name evidence="1" type="ORF">JYA64_14390</name>
</gene>
<comment type="caution">
    <text evidence="1">The sequence shown here is derived from an EMBL/GenBank/DDBJ whole genome shotgun (WGS) entry which is preliminary data.</text>
</comment>
<dbReference type="EMBL" id="JAFHKS010000044">
    <property type="protein sequence ID" value="MBN3546493.1"/>
    <property type="molecule type" value="Genomic_DNA"/>
</dbReference>
<proteinExistence type="predicted"/>
<dbReference type="SUPFAM" id="SSF53756">
    <property type="entry name" value="UDP-Glycosyltransferase/glycogen phosphorylase"/>
    <property type="match status" value="1"/>
</dbReference>
<dbReference type="RefSeq" id="WP_188400813.1">
    <property type="nucleotide sequence ID" value="NZ_JAFHKS010000044.1"/>
</dbReference>
<keyword evidence="2" id="KW-1185">Reference proteome</keyword>
<accession>A0ABS2ZGP1</accession>
<dbReference type="Proteomes" id="UP001319060">
    <property type="component" value="Unassembled WGS sequence"/>
</dbReference>
<protein>
    <submittedName>
        <fullName evidence="1">Glycosyltransferase</fullName>
    </submittedName>
</protein>
<organism evidence="1 2">
    <name type="scientific">Fictibacillus barbaricus</name>
    <dbReference type="NCBI Taxonomy" id="182136"/>
    <lineage>
        <taxon>Bacteria</taxon>
        <taxon>Bacillati</taxon>
        <taxon>Bacillota</taxon>
        <taxon>Bacilli</taxon>
        <taxon>Bacillales</taxon>
        <taxon>Fictibacillaceae</taxon>
        <taxon>Fictibacillus</taxon>
    </lineage>
</organism>
<dbReference type="Pfam" id="PF13692">
    <property type="entry name" value="Glyco_trans_1_4"/>
    <property type="match status" value="1"/>
</dbReference>
<sequence>MKILYVSPRFPYPPKKGDQLRAYNQLKGLKSLGHEVHLISFGNTHPIPLELQHLCSKVTLVPLSKRTALNNMFFGLFKGWPLQTSLYFSNKLLQAMKQATSETNYDVVHHQLVRLHPYQSSIKHVPNVIDFVDSISLNLIRSAHIKKSLLNPIIRWEARNVRNMEQLASSNYDGGIFISDIDKNNVSLNRDTLITIANGVDLEYFSFQKQLTNNNSLIFVGNMSYSPNREGVKYFIKYIFPLIKEKIEDFTFYVVGRNPTKDLIRLCEKHENIILTGEVDDVRKYLWNAKLFVCPLKSGAGLQNKVLEAMSCGIPVITTSIVSEPIKAKDGQNIIVRDRDEEFAQTIVQLLTDQIQLNNIRNQARTFVENNYKWEHLNVQLVDFYNKTINKHVNGSHPSQTEIKVEVTS</sequence>
<evidence type="ECO:0000313" key="2">
    <source>
        <dbReference type="Proteomes" id="UP001319060"/>
    </source>
</evidence>
<dbReference type="CDD" id="cd03801">
    <property type="entry name" value="GT4_PimA-like"/>
    <property type="match status" value="1"/>
</dbReference>
<evidence type="ECO:0000313" key="1">
    <source>
        <dbReference type="EMBL" id="MBN3546493.1"/>
    </source>
</evidence>
<name>A0ABS2ZGP1_9BACL</name>
<dbReference type="Gene3D" id="3.40.50.2000">
    <property type="entry name" value="Glycogen Phosphorylase B"/>
    <property type="match status" value="2"/>
</dbReference>